<dbReference type="Gene3D" id="1.25.40.10">
    <property type="entry name" value="Tetratricopeptide repeat domain"/>
    <property type="match status" value="2"/>
</dbReference>
<dbReference type="InterPro" id="IPR011990">
    <property type="entry name" value="TPR-like_helical_dom_sf"/>
</dbReference>
<reference evidence="3" key="1">
    <citation type="submission" date="2019-10" db="EMBL/GenBank/DDBJ databases">
        <authorList>
            <consortium name="DOE Joint Genome Institute"/>
            <person name="Kuo A."/>
            <person name="Miyauchi S."/>
            <person name="Kiss E."/>
            <person name="Drula E."/>
            <person name="Kohler A."/>
            <person name="Sanchez-Garcia M."/>
            <person name="Andreopoulos B."/>
            <person name="Barry K.W."/>
            <person name="Bonito G."/>
            <person name="Buee M."/>
            <person name="Carver A."/>
            <person name="Chen C."/>
            <person name="Cichocki N."/>
            <person name="Clum A."/>
            <person name="Culley D."/>
            <person name="Crous P.W."/>
            <person name="Fauchery L."/>
            <person name="Girlanda M."/>
            <person name="Hayes R."/>
            <person name="Keri Z."/>
            <person name="LaButti K."/>
            <person name="Lipzen A."/>
            <person name="Lombard V."/>
            <person name="Magnuson J."/>
            <person name="Maillard F."/>
            <person name="Morin E."/>
            <person name="Murat C."/>
            <person name="Nolan M."/>
            <person name="Ohm R."/>
            <person name="Pangilinan J."/>
            <person name="Pereira M."/>
            <person name="Perotto S."/>
            <person name="Peter M."/>
            <person name="Riley R."/>
            <person name="Sitrit Y."/>
            <person name="Stielow B."/>
            <person name="Szollosi G."/>
            <person name="Zifcakova L."/>
            <person name="Stursova M."/>
            <person name="Spatafora J.W."/>
            <person name="Tedersoo L."/>
            <person name="Vaario L.-M."/>
            <person name="Yamada A."/>
            <person name="Yan M."/>
            <person name="Wang P."/>
            <person name="Xu J."/>
            <person name="Bruns T."/>
            <person name="Baldrian P."/>
            <person name="Vilgalys R."/>
            <person name="Henrissat B."/>
            <person name="Grigoriev I.V."/>
            <person name="Hibbett D."/>
            <person name="Nagy L.G."/>
            <person name="Martin F.M."/>
        </authorList>
    </citation>
    <scope>NUCLEOTIDE SEQUENCE</scope>
    <source>
        <strain evidence="3">BED1</strain>
    </source>
</reference>
<dbReference type="AlphaFoldDB" id="A0AAD4BRU0"/>
<evidence type="ECO:0000313" key="4">
    <source>
        <dbReference type="Proteomes" id="UP001194468"/>
    </source>
</evidence>
<reference evidence="3" key="2">
    <citation type="journal article" date="2020" name="Nat. Commun.">
        <title>Large-scale genome sequencing of mycorrhizal fungi provides insights into the early evolution of symbiotic traits.</title>
        <authorList>
            <person name="Miyauchi S."/>
            <person name="Kiss E."/>
            <person name="Kuo A."/>
            <person name="Drula E."/>
            <person name="Kohler A."/>
            <person name="Sanchez-Garcia M."/>
            <person name="Morin E."/>
            <person name="Andreopoulos B."/>
            <person name="Barry K.W."/>
            <person name="Bonito G."/>
            <person name="Buee M."/>
            <person name="Carver A."/>
            <person name="Chen C."/>
            <person name="Cichocki N."/>
            <person name="Clum A."/>
            <person name="Culley D."/>
            <person name="Crous P.W."/>
            <person name="Fauchery L."/>
            <person name="Girlanda M."/>
            <person name="Hayes R.D."/>
            <person name="Keri Z."/>
            <person name="LaButti K."/>
            <person name="Lipzen A."/>
            <person name="Lombard V."/>
            <person name="Magnuson J."/>
            <person name="Maillard F."/>
            <person name="Murat C."/>
            <person name="Nolan M."/>
            <person name="Ohm R.A."/>
            <person name="Pangilinan J."/>
            <person name="Pereira M.F."/>
            <person name="Perotto S."/>
            <person name="Peter M."/>
            <person name="Pfister S."/>
            <person name="Riley R."/>
            <person name="Sitrit Y."/>
            <person name="Stielow J.B."/>
            <person name="Szollosi G."/>
            <person name="Zifcakova L."/>
            <person name="Stursova M."/>
            <person name="Spatafora J.W."/>
            <person name="Tedersoo L."/>
            <person name="Vaario L.M."/>
            <person name="Yamada A."/>
            <person name="Yan M."/>
            <person name="Wang P."/>
            <person name="Xu J."/>
            <person name="Bruns T."/>
            <person name="Baldrian P."/>
            <person name="Vilgalys R."/>
            <person name="Dunand C."/>
            <person name="Henrissat B."/>
            <person name="Grigoriev I.V."/>
            <person name="Hibbett D."/>
            <person name="Nagy L.G."/>
            <person name="Martin F.M."/>
        </authorList>
    </citation>
    <scope>NUCLEOTIDE SEQUENCE</scope>
    <source>
        <strain evidence="3">BED1</strain>
    </source>
</reference>
<dbReference type="SUPFAM" id="SSF48452">
    <property type="entry name" value="TPR-like"/>
    <property type="match status" value="2"/>
</dbReference>
<organism evidence="3 4">
    <name type="scientific">Boletus edulis BED1</name>
    <dbReference type="NCBI Taxonomy" id="1328754"/>
    <lineage>
        <taxon>Eukaryota</taxon>
        <taxon>Fungi</taxon>
        <taxon>Dikarya</taxon>
        <taxon>Basidiomycota</taxon>
        <taxon>Agaricomycotina</taxon>
        <taxon>Agaricomycetes</taxon>
        <taxon>Agaricomycetidae</taxon>
        <taxon>Boletales</taxon>
        <taxon>Boletineae</taxon>
        <taxon>Boletaceae</taxon>
        <taxon>Boletoideae</taxon>
        <taxon>Boletus</taxon>
    </lineage>
</organism>
<feature type="domain" description="Heterokaryon incompatibility" evidence="2">
    <location>
        <begin position="461"/>
        <end position="550"/>
    </location>
</feature>
<proteinExistence type="predicted"/>
<accession>A0AAD4BRU0</accession>
<dbReference type="Pfam" id="PF06985">
    <property type="entry name" value="HET"/>
    <property type="match status" value="1"/>
</dbReference>
<evidence type="ECO:0000256" key="1">
    <source>
        <dbReference type="SAM" id="MobiDB-lite"/>
    </source>
</evidence>
<evidence type="ECO:0000313" key="3">
    <source>
        <dbReference type="EMBL" id="KAF8438055.1"/>
    </source>
</evidence>
<dbReference type="Proteomes" id="UP001194468">
    <property type="component" value="Unassembled WGS sequence"/>
</dbReference>
<dbReference type="InterPro" id="IPR010730">
    <property type="entry name" value="HET"/>
</dbReference>
<sequence length="923" mass="104679">MHLWYLVEPYDCRPSQLPFMHISDKIFKPWMRGDLICVEELLTQDIIYPLDPLHHACALAHRALVRIRSKRWDVAIDDAKKSIEIRRSIIGHIAHAVALVGSGEHRPGIDVFDIVFSDRLPSENNLLLLIKAIILFECGKHDDAISRVDQLVDVVNDDQSPYITVRAQMLLLLGRNFMTEGDNEHAMALFKRGQEAVPFQQGSYLAVISLIFGWNFDRLAPLIQLHLWKAMYAIGDTEAEESLSTIVEAFGEEQLTSEATTDWDPDLVQKCLTVFESNGDEAVKSKNPKRAIAQYSAALSLNTSNPAGLLVKRSYTRILLGFWEDALKDADDAIKADPSSPWGYERRHVALHSLRRYDEGMNAFARMHSLIGSSLDQDVRRLGEKYVSPPQLERIINKAIHRVLKMTPLVLIDVRSGCLFDEMGRVHIFKSEPEFKELVSSMARQLDNGRIQRVVEEYFRYVMLSHVWEGKEPSFQDVVLAGSVWKLDSSPLNEKLRKFCEVVRADGYRWAWTDTCCIDKTISTVLNQSLKMMYRWYEASTATFVLLVDVASPSSLGDLTGSIWMTRAWTSQELLAPKVVRFYTSDWKPYLCDTRSNHKESPRIMQELSHVIKIAHETIVDFNPDNLAVREKLRLASTRHASVEEDIAYSLIGVFKSDIRPDYGEGDAALGHLLEEIVARSGDVTVLDWTGESSSYNSCLPATLSVYSQLPSTSPAIDDAEMGVRLTALRKSLSRGNATRIYDRISRLPAARFANRRLHLPCVIFTVKWFGVQDLESTPEKRYCAKVLGIGKVEFQTSDKLWLTEAHKLIFVHPWIRDLRDPHGFVWGSTADDGSEESDPDSESGYMSTSSLNDLPRSTKMDGNTRALRLVARLQQPFHALLLQQQPHGEFKRVAAEHEIMLPGLKHPIKSVRDIHTEVVEVL</sequence>
<dbReference type="PANTHER" id="PTHR10622:SF10">
    <property type="entry name" value="HET DOMAIN-CONTAINING PROTEIN"/>
    <property type="match status" value="1"/>
</dbReference>
<evidence type="ECO:0000259" key="2">
    <source>
        <dbReference type="Pfam" id="PF06985"/>
    </source>
</evidence>
<feature type="compositionally biased region" description="Acidic residues" evidence="1">
    <location>
        <begin position="833"/>
        <end position="842"/>
    </location>
</feature>
<gene>
    <name evidence="3" type="ORF">L210DRAFT_3631461</name>
</gene>
<comment type="caution">
    <text evidence="3">The sequence shown here is derived from an EMBL/GenBank/DDBJ whole genome shotgun (WGS) entry which is preliminary data.</text>
</comment>
<feature type="region of interest" description="Disordered" evidence="1">
    <location>
        <begin position="830"/>
        <end position="858"/>
    </location>
</feature>
<name>A0AAD4BRU0_BOLED</name>
<keyword evidence="4" id="KW-1185">Reference proteome</keyword>
<dbReference type="EMBL" id="WHUW01000017">
    <property type="protein sequence ID" value="KAF8438055.1"/>
    <property type="molecule type" value="Genomic_DNA"/>
</dbReference>
<dbReference type="PANTHER" id="PTHR10622">
    <property type="entry name" value="HET DOMAIN-CONTAINING PROTEIN"/>
    <property type="match status" value="1"/>
</dbReference>
<protein>
    <recommendedName>
        <fullName evidence="2">Heterokaryon incompatibility domain-containing protein</fullName>
    </recommendedName>
</protein>